<accession>A0A0A5GIQ4</accession>
<feature type="transmembrane region" description="Helical" evidence="1">
    <location>
        <begin position="42"/>
        <end position="60"/>
    </location>
</feature>
<protein>
    <submittedName>
        <fullName evidence="2">Uncharacterized protein</fullName>
    </submittedName>
</protein>
<name>A0A0A5GIQ4_9BACI</name>
<keyword evidence="3" id="KW-1185">Reference proteome</keyword>
<proteinExistence type="predicted"/>
<sequence length="276" mass="31676">MNIKGELESSIPDNMKMTEKEKATIRHRVHSPYSSKWSWKPVFGSVLCMMIIGVLIISNIQSIEKGQNATIPLNIPSPVHDAHQVSTPLTKEQKEHYYEQYKKIIDTAMEKKTGVVIKVPSMEMLNENSDWVSPEIYKERVQKIVEGHIQREREMREGMSEYVEPAVTENGISGKSKYFYFSGIIREIIVTAQFDTQYSEELDRQVFVGIDNISSQIESPEVIDKGDWEQTSSDFSLVDGSRTYSIQIEGVFSYNSATYEKAFTIEFHCDENGKIY</sequence>
<reference evidence="2 3" key="1">
    <citation type="submission" date="2013-08" db="EMBL/GenBank/DDBJ databases">
        <authorList>
            <person name="Huang J."/>
            <person name="Wang G."/>
        </authorList>
    </citation>
    <scope>NUCLEOTIDE SEQUENCE [LARGE SCALE GENOMIC DNA]</scope>
    <source>
        <strain evidence="2 3">BH030004</strain>
    </source>
</reference>
<dbReference type="STRING" id="1385511.GCA_000425225_00072"/>
<dbReference type="RefSeq" id="WP_027445162.1">
    <property type="nucleotide sequence ID" value="NZ_AULJ01000001.1"/>
</dbReference>
<evidence type="ECO:0000256" key="1">
    <source>
        <dbReference type="SAM" id="Phobius"/>
    </source>
</evidence>
<dbReference type="AlphaFoldDB" id="A0A0A5GIQ4"/>
<evidence type="ECO:0000313" key="3">
    <source>
        <dbReference type="Proteomes" id="UP000030403"/>
    </source>
</evidence>
<gene>
    <name evidence="2" type="ORF">N783_00920</name>
</gene>
<keyword evidence="1" id="KW-0812">Transmembrane</keyword>
<keyword evidence="1" id="KW-1133">Transmembrane helix</keyword>
<organism evidence="2 3">
    <name type="scientific">Pontibacillus marinus BH030004 = DSM 16465</name>
    <dbReference type="NCBI Taxonomy" id="1385511"/>
    <lineage>
        <taxon>Bacteria</taxon>
        <taxon>Bacillati</taxon>
        <taxon>Bacillota</taxon>
        <taxon>Bacilli</taxon>
        <taxon>Bacillales</taxon>
        <taxon>Bacillaceae</taxon>
        <taxon>Pontibacillus</taxon>
    </lineage>
</organism>
<dbReference type="Proteomes" id="UP000030403">
    <property type="component" value="Unassembled WGS sequence"/>
</dbReference>
<dbReference type="OrthoDB" id="2085574at2"/>
<comment type="caution">
    <text evidence="2">The sequence shown here is derived from an EMBL/GenBank/DDBJ whole genome shotgun (WGS) entry which is preliminary data.</text>
</comment>
<dbReference type="eggNOG" id="ENOG5031JKY">
    <property type="taxonomic scope" value="Bacteria"/>
</dbReference>
<evidence type="ECO:0000313" key="2">
    <source>
        <dbReference type="EMBL" id="KGX91904.1"/>
    </source>
</evidence>
<keyword evidence="1" id="KW-0472">Membrane</keyword>
<dbReference type="EMBL" id="AVPF01000001">
    <property type="protein sequence ID" value="KGX91904.1"/>
    <property type="molecule type" value="Genomic_DNA"/>
</dbReference>